<evidence type="ECO:0000313" key="2">
    <source>
        <dbReference type="Proteomes" id="UP000217790"/>
    </source>
</evidence>
<reference evidence="2" key="1">
    <citation type="journal article" date="2017" name="Nat. Ecol. Evol.">
        <title>Genome expansion and lineage-specific genetic innovations in the forest pathogenic fungi Armillaria.</title>
        <authorList>
            <person name="Sipos G."/>
            <person name="Prasanna A.N."/>
            <person name="Walter M.C."/>
            <person name="O'Connor E."/>
            <person name="Balint B."/>
            <person name="Krizsan K."/>
            <person name="Kiss B."/>
            <person name="Hess J."/>
            <person name="Varga T."/>
            <person name="Slot J."/>
            <person name="Riley R."/>
            <person name="Boka B."/>
            <person name="Rigling D."/>
            <person name="Barry K."/>
            <person name="Lee J."/>
            <person name="Mihaltcheva S."/>
            <person name="LaButti K."/>
            <person name="Lipzen A."/>
            <person name="Waldron R."/>
            <person name="Moloney N.M."/>
            <person name="Sperisen C."/>
            <person name="Kredics L."/>
            <person name="Vagvoelgyi C."/>
            <person name="Patrignani A."/>
            <person name="Fitzpatrick D."/>
            <person name="Nagy I."/>
            <person name="Doyle S."/>
            <person name="Anderson J.B."/>
            <person name="Grigoriev I.V."/>
            <person name="Gueldener U."/>
            <person name="Muensterkoetter M."/>
            <person name="Nagy L.G."/>
        </authorList>
    </citation>
    <scope>NUCLEOTIDE SEQUENCE [LARGE SCALE GENOMIC DNA]</scope>
    <source>
        <strain evidence="2">Ar21-2</strain>
    </source>
</reference>
<accession>A0A2H3DJE0</accession>
<proteinExistence type="predicted"/>
<gene>
    <name evidence="1" type="ORF">ARMGADRAFT_797158</name>
</gene>
<dbReference type="AlphaFoldDB" id="A0A2H3DJE0"/>
<name>A0A2H3DJE0_ARMGA</name>
<sequence length="82" mass="9645">MMKRRELSGFFFSLSFFFQIRVKTPSVLDGKPHFTRRFLRFFKKRIESSTNCQSYLSTSIPSCFFLSPGSCREKSRTMAIIV</sequence>
<evidence type="ECO:0000313" key="1">
    <source>
        <dbReference type="EMBL" id="PBK95345.1"/>
    </source>
</evidence>
<dbReference type="InParanoid" id="A0A2H3DJE0"/>
<organism evidence="1 2">
    <name type="scientific">Armillaria gallica</name>
    <name type="common">Bulbous honey fungus</name>
    <name type="synonym">Armillaria bulbosa</name>
    <dbReference type="NCBI Taxonomy" id="47427"/>
    <lineage>
        <taxon>Eukaryota</taxon>
        <taxon>Fungi</taxon>
        <taxon>Dikarya</taxon>
        <taxon>Basidiomycota</taxon>
        <taxon>Agaricomycotina</taxon>
        <taxon>Agaricomycetes</taxon>
        <taxon>Agaricomycetidae</taxon>
        <taxon>Agaricales</taxon>
        <taxon>Marasmiineae</taxon>
        <taxon>Physalacriaceae</taxon>
        <taxon>Armillaria</taxon>
    </lineage>
</organism>
<protein>
    <submittedName>
        <fullName evidence="1">Uncharacterized protein</fullName>
    </submittedName>
</protein>
<dbReference type="Proteomes" id="UP000217790">
    <property type="component" value="Unassembled WGS sequence"/>
</dbReference>
<keyword evidence="2" id="KW-1185">Reference proteome</keyword>
<dbReference type="EMBL" id="KZ293652">
    <property type="protein sequence ID" value="PBK95345.1"/>
    <property type="molecule type" value="Genomic_DNA"/>
</dbReference>